<name>A0A9P8QBW6_WICPI</name>
<evidence type="ECO:0000256" key="2">
    <source>
        <dbReference type="ARBA" id="ARBA00006218"/>
    </source>
</evidence>
<sequence length="236" mass="26493">MSQPSDIIQVSNPTQTSTKSALKGGYNPSLGPIQLPTSYQAQLASTASSKRNIYDHSLSRRAPEVNLSSLSYIFNVMIQYSQKNSKGIQELEGKLNTLGYSIGPKVLELITLREGKNAKREIKLVEILQFIHTQVWRTLFGRVADELEKSSEADDEYMITDKQPLMSEFISVPKDMGQLNVNAFVAGIIEGILDVCYFQASVSAHTVETPGCPNRTVFFIKFDRDVIERENLRFHK</sequence>
<gene>
    <name evidence="9" type="ORF">WICPIJ_001302</name>
</gene>
<evidence type="ECO:0000313" key="9">
    <source>
        <dbReference type="EMBL" id="KAH3687718.1"/>
    </source>
</evidence>
<reference evidence="9" key="1">
    <citation type="journal article" date="2021" name="Open Biol.">
        <title>Shared evolutionary footprints suggest mitochondrial oxidative damage underlies multiple complex I losses in fungi.</title>
        <authorList>
            <person name="Schikora-Tamarit M.A."/>
            <person name="Marcet-Houben M."/>
            <person name="Nosek J."/>
            <person name="Gabaldon T."/>
        </authorList>
    </citation>
    <scope>NUCLEOTIDE SEQUENCE</scope>
    <source>
        <strain evidence="9">CBS2887</strain>
    </source>
</reference>
<dbReference type="InterPro" id="IPR016696">
    <property type="entry name" value="TRAPP-I_su5"/>
</dbReference>
<evidence type="ECO:0000256" key="6">
    <source>
        <dbReference type="ARBA" id="ARBA00023034"/>
    </source>
</evidence>
<comment type="caution">
    <text evidence="9">The sequence shown here is derived from an EMBL/GenBank/DDBJ whole genome shotgun (WGS) entry which is preliminary data.</text>
</comment>
<evidence type="ECO:0000313" key="10">
    <source>
        <dbReference type="Proteomes" id="UP000774326"/>
    </source>
</evidence>
<dbReference type="GO" id="GO:0006888">
    <property type="term" value="P:endoplasmic reticulum to Golgi vesicle-mediated transport"/>
    <property type="evidence" value="ECO:0007669"/>
    <property type="project" value="TreeGrafter"/>
</dbReference>
<comment type="subcellular location">
    <subcellularLocation>
        <location evidence="1">Endoplasmic reticulum</location>
    </subcellularLocation>
    <subcellularLocation>
        <location evidence="7">Golgi apparatus</location>
        <location evidence="7">cis-Golgi network</location>
    </subcellularLocation>
</comment>
<keyword evidence="5 7" id="KW-0931">ER-Golgi transport</keyword>
<keyword evidence="3 7" id="KW-0813">Transport</keyword>
<dbReference type="PANTHER" id="PTHR20902:SF0">
    <property type="entry name" value="TRAFFICKING PROTEIN PARTICLE COMPLEX SUBUNIT 5"/>
    <property type="match status" value="1"/>
</dbReference>
<dbReference type="PANTHER" id="PTHR20902">
    <property type="entry name" value="41-2 PROTEIN ANTIGEN-RELATED"/>
    <property type="match status" value="1"/>
</dbReference>
<dbReference type="GO" id="GO:1990071">
    <property type="term" value="C:TRAPPII protein complex"/>
    <property type="evidence" value="ECO:0007669"/>
    <property type="project" value="TreeGrafter"/>
</dbReference>
<dbReference type="GO" id="GO:1990072">
    <property type="term" value="C:TRAPPIII protein complex"/>
    <property type="evidence" value="ECO:0007669"/>
    <property type="project" value="TreeGrafter"/>
</dbReference>
<evidence type="ECO:0000256" key="8">
    <source>
        <dbReference type="SAM" id="MobiDB-lite"/>
    </source>
</evidence>
<organism evidence="9 10">
    <name type="scientific">Wickerhamomyces pijperi</name>
    <name type="common">Yeast</name>
    <name type="synonym">Pichia pijperi</name>
    <dbReference type="NCBI Taxonomy" id="599730"/>
    <lineage>
        <taxon>Eukaryota</taxon>
        <taxon>Fungi</taxon>
        <taxon>Dikarya</taxon>
        <taxon>Ascomycota</taxon>
        <taxon>Saccharomycotina</taxon>
        <taxon>Saccharomycetes</taxon>
        <taxon>Phaffomycetales</taxon>
        <taxon>Wickerhamomycetaceae</taxon>
        <taxon>Wickerhamomyces</taxon>
    </lineage>
</organism>
<dbReference type="AlphaFoldDB" id="A0A9P8QBW6"/>
<dbReference type="GO" id="GO:0005783">
    <property type="term" value="C:endoplasmic reticulum"/>
    <property type="evidence" value="ECO:0007669"/>
    <property type="project" value="UniProtKB-SubCell"/>
</dbReference>
<evidence type="ECO:0000256" key="3">
    <source>
        <dbReference type="ARBA" id="ARBA00022448"/>
    </source>
</evidence>
<dbReference type="Pfam" id="PF04051">
    <property type="entry name" value="TRAPP"/>
    <property type="match status" value="1"/>
</dbReference>
<evidence type="ECO:0000256" key="5">
    <source>
        <dbReference type="ARBA" id="ARBA00022892"/>
    </source>
</evidence>
<dbReference type="CDD" id="cd14943">
    <property type="entry name" value="TRAPPC5_Trs31"/>
    <property type="match status" value="1"/>
</dbReference>
<evidence type="ECO:0000256" key="7">
    <source>
        <dbReference type="PIRNR" id="PIRNR017479"/>
    </source>
</evidence>
<reference evidence="9" key="2">
    <citation type="submission" date="2021-01" db="EMBL/GenBank/DDBJ databases">
        <authorList>
            <person name="Schikora-Tamarit M.A."/>
        </authorList>
    </citation>
    <scope>NUCLEOTIDE SEQUENCE</scope>
    <source>
        <strain evidence="9">CBS2887</strain>
    </source>
</reference>
<comment type="function">
    <text evidence="7">Plays a key role in the late stages of endoplasmic reticulum to Golgi traffic.</text>
</comment>
<feature type="region of interest" description="Disordered" evidence="8">
    <location>
        <begin position="1"/>
        <end position="25"/>
    </location>
</feature>
<evidence type="ECO:0000256" key="4">
    <source>
        <dbReference type="ARBA" id="ARBA00022824"/>
    </source>
</evidence>
<dbReference type="GO" id="GO:1990070">
    <property type="term" value="C:TRAPPI protein complex"/>
    <property type="evidence" value="ECO:0007669"/>
    <property type="project" value="TreeGrafter"/>
</dbReference>
<accession>A0A9P8QBW6</accession>
<dbReference type="EMBL" id="JAEUBG010000661">
    <property type="protein sequence ID" value="KAH3687718.1"/>
    <property type="molecule type" value="Genomic_DNA"/>
</dbReference>
<keyword evidence="4 7" id="KW-0256">Endoplasmic reticulum</keyword>
<dbReference type="OrthoDB" id="10254842at2759"/>
<dbReference type="Gene3D" id="3.30.1380.20">
    <property type="entry name" value="Trafficking protein particle complex subunit 3"/>
    <property type="match status" value="1"/>
</dbReference>
<keyword evidence="6 7" id="KW-0333">Golgi apparatus</keyword>
<dbReference type="FunFam" id="3.30.1380.20:FF:000002">
    <property type="entry name" value="Trafficking protein particle complex subunit"/>
    <property type="match status" value="1"/>
</dbReference>
<evidence type="ECO:0000256" key="1">
    <source>
        <dbReference type="ARBA" id="ARBA00004240"/>
    </source>
</evidence>
<dbReference type="InterPro" id="IPR024096">
    <property type="entry name" value="NO_sig/Golgi_transp_ligand-bd"/>
</dbReference>
<protein>
    <recommendedName>
        <fullName evidence="7">Trafficking protein particle complex subunit</fullName>
    </recommendedName>
</protein>
<dbReference type="SUPFAM" id="SSF111126">
    <property type="entry name" value="Ligand-binding domain in the NO signalling and Golgi transport"/>
    <property type="match status" value="1"/>
</dbReference>
<dbReference type="PIRSF" id="PIRSF017479">
    <property type="entry name" value="TRAPP_I_complex_Trs31"/>
    <property type="match status" value="1"/>
</dbReference>
<comment type="subunit">
    <text evidence="7">Part of the multisubunit TRAPP (transport protein particle) complex.</text>
</comment>
<comment type="similarity">
    <text evidence="2 7">Belongs to the TRAPP small subunits family. BET3 subfamily.</text>
</comment>
<dbReference type="Proteomes" id="UP000774326">
    <property type="component" value="Unassembled WGS sequence"/>
</dbReference>
<proteinExistence type="inferred from homology"/>
<feature type="compositionally biased region" description="Polar residues" evidence="8">
    <location>
        <begin position="1"/>
        <end position="20"/>
    </location>
</feature>
<keyword evidence="10" id="KW-1185">Reference proteome</keyword>
<dbReference type="InterPro" id="IPR007194">
    <property type="entry name" value="TRAPP_component"/>
</dbReference>